<name>A0A0K1JPZ1_9MICO</name>
<feature type="transmembrane region" description="Helical" evidence="1">
    <location>
        <begin position="33"/>
        <end position="50"/>
    </location>
</feature>
<organism evidence="2 3">
    <name type="scientific">Luteipulveratus mongoliensis</name>
    <dbReference type="NCBI Taxonomy" id="571913"/>
    <lineage>
        <taxon>Bacteria</taxon>
        <taxon>Bacillati</taxon>
        <taxon>Actinomycetota</taxon>
        <taxon>Actinomycetes</taxon>
        <taxon>Micrococcales</taxon>
        <taxon>Dermacoccaceae</taxon>
        <taxon>Luteipulveratus</taxon>
    </lineage>
</organism>
<feature type="transmembrane region" description="Helical" evidence="1">
    <location>
        <begin position="57"/>
        <end position="77"/>
    </location>
</feature>
<gene>
    <name evidence="2" type="ORF">VV02_09235</name>
</gene>
<reference evidence="2 3" key="1">
    <citation type="submission" date="2015-03" db="EMBL/GenBank/DDBJ databases">
        <title>Luteipulveratus halotolerans sp. nov., a novel actinobacterium (Dermacoccaceae) from Sarawak, Malaysia.</title>
        <authorList>
            <person name="Juboi H."/>
            <person name="Basik A."/>
            <person name="Shamsul S.S."/>
            <person name="Arnold P."/>
            <person name="Schmitt E.K."/>
            <person name="Sanglier J.-J."/>
            <person name="Yeo T."/>
        </authorList>
    </citation>
    <scope>NUCLEOTIDE SEQUENCE [LARGE SCALE GENOMIC DNA]</scope>
    <source>
        <strain evidence="2 3">MN07-A0370</strain>
    </source>
</reference>
<evidence type="ECO:0000256" key="1">
    <source>
        <dbReference type="SAM" id="Phobius"/>
    </source>
</evidence>
<keyword evidence="1" id="KW-0472">Membrane</keyword>
<keyword evidence="1" id="KW-0812">Transmembrane</keyword>
<dbReference type="STRING" id="571913.VV02_09235"/>
<evidence type="ECO:0000313" key="3">
    <source>
        <dbReference type="Proteomes" id="UP000066480"/>
    </source>
</evidence>
<dbReference type="Proteomes" id="UP000066480">
    <property type="component" value="Chromosome"/>
</dbReference>
<evidence type="ECO:0000313" key="2">
    <source>
        <dbReference type="EMBL" id="AKU18776.1"/>
    </source>
</evidence>
<accession>A0A0K1JPZ1</accession>
<proteinExistence type="predicted"/>
<keyword evidence="3" id="KW-1185">Reference proteome</keyword>
<sequence>MVAGALVIDAVVHIKNADLYAGAPGGIFNEGNIFRVQGMVALVAAGALLVRPRWYTFAFAGLIAATAAAAVITYTYVEVGDIGPIPDMYNPTWETDGKVLSAVAETAGAVVALGGFLMTWMEARRVRD</sequence>
<protein>
    <submittedName>
        <fullName evidence="2">Uncharacterized protein</fullName>
    </submittedName>
</protein>
<dbReference type="AlphaFoldDB" id="A0A0K1JPZ1"/>
<dbReference type="KEGG" id="lmoi:VV02_09235"/>
<dbReference type="EMBL" id="CP011112">
    <property type="protein sequence ID" value="AKU18776.1"/>
    <property type="molecule type" value="Genomic_DNA"/>
</dbReference>
<keyword evidence="1" id="KW-1133">Transmembrane helix</keyword>
<feature type="transmembrane region" description="Helical" evidence="1">
    <location>
        <begin position="97"/>
        <end position="120"/>
    </location>
</feature>